<dbReference type="Proteomes" id="UP001549122">
    <property type="component" value="Unassembled WGS sequence"/>
</dbReference>
<organism evidence="2 3">
    <name type="scientific">Streptococcus rupicaprae</name>
    <dbReference type="NCBI Taxonomy" id="759619"/>
    <lineage>
        <taxon>Bacteria</taxon>
        <taxon>Bacillati</taxon>
        <taxon>Bacillota</taxon>
        <taxon>Bacilli</taxon>
        <taxon>Lactobacillales</taxon>
        <taxon>Streptococcaceae</taxon>
        <taxon>Streptococcus</taxon>
    </lineage>
</organism>
<dbReference type="Pfam" id="PF10552">
    <property type="entry name" value="ORF6C"/>
    <property type="match status" value="1"/>
</dbReference>
<sequence>MNELQQLTPNQPMSQEDIMINILQTQKEEKERVNMLESRVTNIEDTAPIHPALNNRLTKQRKAKVMEWLGGRNSKAYKHIEFEEDGTKHKFSRSVFKEMELDYKAAFDINSYAELPKGKLAEAREYIEGWEPCTNTKRKINQLNNQVELELVK</sequence>
<dbReference type="RefSeq" id="WP_354365787.1">
    <property type="nucleotide sequence ID" value="NZ_JBEPLO010000021.1"/>
</dbReference>
<evidence type="ECO:0000313" key="3">
    <source>
        <dbReference type="Proteomes" id="UP001549122"/>
    </source>
</evidence>
<feature type="domain" description="ORF6C" evidence="1">
    <location>
        <begin position="22"/>
        <end position="140"/>
    </location>
</feature>
<evidence type="ECO:0000313" key="2">
    <source>
        <dbReference type="EMBL" id="MET3558659.1"/>
    </source>
</evidence>
<gene>
    <name evidence="2" type="ORF">ABID29_001785</name>
</gene>
<dbReference type="InterPro" id="IPR018878">
    <property type="entry name" value="ORF6C_dom"/>
</dbReference>
<evidence type="ECO:0000259" key="1">
    <source>
        <dbReference type="Pfam" id="PF10552"/>
    </source>
</evidence>
<dbReference type="EMBL" id="JBEPLO010000021">
    <property type="protein sequence ID" value="MET3558659.1"/>
    <property type="molecule type" value="Genomic_DNA"/>
</dbReference>
<protein>
    <recommendedName>
        <fullName evidence="1">ORF6C domain-containing protein</fullName>
    </recommendedName>
</protein>
<name>A0ABV2FJ99_9STRE</name>
<comment type="caution">
    <text evidence="2">The sequence shown here is derived from an EMBL/GenBank/DDBJ whole genome shotgun (WGS) entry which is preliminary data.</text>
</comment>
<keyword evidence="3" id="KW-1185">Reference proteome</keyword>
<accession>A0ABV2FJ99</accession>
<reference evidence="2 3" key="1">
    <citation type="submission" date="2024-06" db="EMBL/GenBank/DDBJ databases">
        <title>Genomic Encyclopedia of Type Strains, Phase IV (KMG-IV): sequencing the most valuable type-strain genomes for metagenomic binning, comparative biology and taxonomic classification.</title>
        <authorList>
            <person name="Goeker M."/>
        </authorList>
    </citation>
    <scope>NUCLEOTIDE SEQUENCE [LARGE SCALE GENOMIC DNA]</scope>
    <source>
        <strain evidence="2 3">DSM 28303</strain>
    </source>
</reference>
<proteinExistence type="predicted"/>